<evidence type="ECO:0000259" key="3">
    <source>
        <dbReference type="Pfam" id="PF14361"/>
    </source>
</evidence>
<evidence type="ECO:0000313" key="6">
    <source>
        <dbReference type="Proteomes" id="UP000230551"/>
    </source>
</evidence>
<dbReference type="InterPro" id="IPR051448">
    <property type="entry name" value="CdaR-like_regulators"/>
</dbReference>
<dbReference type="PANTHER" id="PTHR33744:SF7">
    <property type="entry name" value="PUCR FAMILY TRANSCRIPTIONAL REGULATOR"/>
    <property type="match status" value="1"/>
</dbReference>
<dbReference type="InterPro" id="IPR042070">
    <property type="entry name" value="PucR_C-HTH_sf"/>
</dbReference>
<dbReference type="STRING" id="85968.GCA_900073015_01126"/>
<feature type="domain" description="PucR C-terminal helix-turn-helix" evidence="2">
    <location>
        <begin position="334"/>
        <end position="388"/>
    </location>
</feature>
<comment type="similarity">
    <text evidence="1">Belongs to the CdaR family.</text>
</comment>
<dbReference type="PANTHER" id="PTHR33744">
    <property type="entry name" value="CARBOHYDRATE DIACID REGULATOR"/>
    <property type="match status" value="1"/>
</dbReference>
<dbReference type="Pfam" id="PF17853">
    <property type="entry name" value="GGDEF_2"/>
    <property type="match status" value="1"/>
</dbReference>
<gene>
    <name evidence="5" type="ORF">CQY22_006195</name>
</gene>
<proteinExistence type="inferred from homology"/>
<feature type="domain" description="CdaR GGDEF-like" evidence="4">
    <location>
        <begin position="177"/>
        <end position="282"/>
    </location>
</feature>
<evidence type="ECO:0000256" key="1">
    <source>
        <dbReference type="ARBA" id="ARBA00006754"/>
    </source>
</evidence>
<protein>
    <submittedName>
        <fullName evidence="5">PucR family transcriptional regulator</fullName>
    </submittedName>
</protein>
<dbReference type="Pfam" id="PF13556">
    <property type="entry name" value="HTH_30"/>
    <property type="match status" value="1"/>
</dbReference>
<keyword evidence="6" id="KW-1185">Reference proteome</keyword>
<reference evidence="5 6" key="1">
    <citation type="journal article" date="2017" name="Infect. Genet. Evol.">
        <title>The new phylogeny of the genus Mycobacterium: The old and the news.</title>
        <authorList>
            <person name="Tortoli E."/>
            <person name="Fedrizzi T."/>
            <person name="Meehan C.J."/>
            <person name="Trovato A."/>
            <person name="Grottola A."/>
            <person name="Giacobazzi E."/>
            <person name="Serpini G.F."/>
            <person name="Tagliazucchi S."/>
            <person name="Fabio A."/>
            <person name="Bettua C."/>
            <person name="Bertorelli R."/>
            <person name="Frascaro F."/>
            <person name="De Sanctis V."/>
            <person name="Pecorari M."/>
            <person name="Jousson O."/>
            <person name="Segata N."/>
            <person name="Cirillo D.M."/>
        </authorList>
    </citation>
    <scope>NUCLEOTIDE SEQUENCE [LARGE SCALE GENOMIC DNA]</scope>
    <source>
        <strain evidence="5 6">CIP1034565</strain>
    </source>
</reference>
<dbReference type="InterPro" id="IPR041522">
    <property type="entry name" value="CdaR_GGDEF"/>
</dbReference>
<comment type="caution">
    <text evidence="5">The sequence shown here is derived from an EMBL/GenBank/DDBJ whole genome shotgun (WGS) entry which is preliminary data.</text>
</comment>
<dbReference type="InterPro" id="IPR025751">
    <property type="entry name" value="RsbRD_N_dom"/>
</dbReference>
<organism evidence="5 6">
    <name type="scientific">Mycolicibacterium brumae</name>
    <dbReference type="NCBI Taxonomy" id="85968"/>
    <lineage>
        <taxon>Bacteria</taxon>
        <taxon>Bacillati</taxon>
        <taxon>Actinomycetota</taxon>
        <taxon>Actinomycetes</taxon>
        <taxon>Mycobacteriales</taxon>
        <taxon>Mycobacteriaceae</taxon>
        <taxon>Mycolicibacterium</taxon>
    </lineage>
</organism>
<dbReference type="EMBL" id="PDCN02000005">
    <property type="protein sequence ID" value="PIB76304.1"/>
    <property type="molecule type" value="Genomic_DNA"/>
</dbReference>
<sequence>MVEPAAASGRAQLGELLASRLDALARQTASRVRLEVPFYRDNTSVSDDDLLASAADNYRAVFQALADDTPFDTAASEHTGRACALAGVPRSAVMDAYRIGAHEAWQQMMSLAGARGGVSNADLLAATALFWTAQDRYTDAMTTAYHETATTLVVESAAEQAALTEALLQGRPLGPYTVWEIAALLQLPSSGPYAIVAASAPKVGSQPLPDVAAKLRGAEIFSAWRLLPDTLIGIVHLPSTITLSGFAGLLERWASTRVGISPTFDDLSDAAINLRYARVAMSARTLGGGNVCLFSDSVLAVAAVSAPEVTQKIAQITLGSFDSLPADERQSLGETFAAWVDHQGSIPDTAEVLFCHPNTVRNRLHRIEEHTGRSLTAPRDLAELCLAFETRQLTPDIA</sequence>
<evidence type="ECO:0000313" key="5">
    <source>
        <dbReference type="EMBL" id="PIB76304.1"/>
    </source>
</evidence>
<evidence type="ECO:0000259" key="4">
    <source>
        <dbReference type="Pfam" id="PF17853"/>
    </source>
</evidence>
<dbReference type="OrthoDB" id="33973at2"/>
<dbReference type="Gene3D" id="1.10.10.2840">
    <property type="entry name" value="PucR C-terminal helix-turn-helix domain"/>
    <property type="match status" value="1"/>
</dbReference>
<dbReference type="InterPro" id="IPR025736">
    <property type="entry name" value="PucR_C-HTH_dom"/>
</dbReference>
<dbReference type="AlphaFoldDB" id="A0A2G5PEF3"/>
<accession>A0A2G5PEF3</accession>
<dbReference type="Pfam" id="PF14361">
    <property type="entry name" value="RsbRD_N"/>
    <property type="match status" value="1"/>
</dbReference>
<feature type="domain" description="RsbT co-antagonist protein RsbRD N-terminal" evidence="3">
    <location>
        <begin position="22"/>
        <end position="157"/>
    </location>
</feature>
<dbReference type="Proteomes" id="UP000230551">
    <property type="component" value="Unassembled WGS sequence"/>
</dbReference>
<evidence type="ECO:0000259" key="2">
    <source>
        <dbReference type="Pfam" id="PF13556"/>
    </source>
</evidence>
<name>A0A2G5PEF3_9MYCO</name>
<dbReference type="RefSeq" id="WP_090587204.1">
    <property type="nucleotide sequence ID" value="NZ_CP104302.1"/>
</dbReference>